<reference evidence="1" key="1">
    <citation type="submission" date="2023-04" db="EMBL/GenBank/DDBJ databases">
        <title>A chromosome-level genome assembly of the parasitoid wasp Eretmocerus hayati.</title>
        <authorList>
            <person name="Zhong Y."/>
            <person name="Liu S."/>
            <person name="Liu Y."/>
        </authorList>
    </citation>
    <scope>NUCLEOTIDE SEQUENCE</scope>
    <source>
        <strain evidence="1">ZJU_SS_LIU_2023</strain>
    </source>
</reference>
<dbReference type="EMBL" id="CM056742">
    <property type="protein sequence ID" value="KAJ8677283.1"/>
    <property type="molecule type" value="Genomic_DNA"/>
</dbReference>
<name>A0ACC2P2F0_9HYME</name>
<sequence>MPKLKNFKIIDGTRARQGASQPIPVVSLQSQPNTIDNRMTVNEAENARALANSCADIIATRTQVDSCEGRFSGISSSVTLSDPDVMNAILLAIDCADRVGTILSTRRWPTQPARPRSQPQGPDASPAPVGG</sequence>
<proteinExistence type="predicted"/>
<accession>A0ACC2P2F0</accession>
<comment type="caution">
    <text evidence="1">The sequence shown here is derived from an EMBL/GenBank/DDBJ whole genome shotgun (WGS) entry which is preliminary data.</text>
</comment>
<gene>
    <name evidence="1" type="ORF">QAD02_013070</name>
</gene>
<dbReference type="Proteomes" id="UP001239111">
    <property type="component" value="Chromosome 2"/>
</dbReference>
<protein>
    <submittedName>
        <fullName evidence="1">Uncharacterized protein</fullName>
    </submittedName>
</protein>
<organism evidence="1 2">
    <name type="scientific">Eretmocerus hayati</name>
    <dbReference type="NCBI Taxonomy" id="131215"/>
    <lineage>
        <taxon>Eukaryota</taxon>
        <taxon>Metazoa</taxon>
        <taxon>Ecdysozoa</taxon>
        <taxon>Arthropoda</taxon>
        <taxon>Hexapoda</taxon>
        <taxon>Insecta</taxon>
        <taxon>Pterygota</taxon>
        <taxon>Neoptera</taxon>
        <taxon>Endopterygota</taxon>
        <taxon>Hymenoptera</taxon>
        <taxon>Apocrita</taxon>
        <taxon>Proctotrupomorpha</taxon>
        <taxon>Chalcidoidea</taxon>
        <taxon>Aphelinidae</taxon>
        <taxon>Aphelininae</taxon>
        <taxon>Eretmocerus</taxon>
    </lineage>
</organism>
<evidence type="ECO:0000313" key="2">
    <source>
        <dbReference type="Proteomes" id="UP001239111"/>
    </source>
</evidence>
<evidence type="ECO:0000313" key="1">
    <source>
        <dbReference type="EMBL" id="KAJ8677283.1"/>
    </source>
</evidence>
<keyword evidence="2" id="KW-1185">Reference proteome</keyword>